<protein>
    <submittedName>
        <fullName evidence="2">Uncharacterized protein</fullName>
    </submittedName>
</protein>
<proteinExistence type="predicted"/>
<dbReference type="EMBL" id="BARS01043804">
    <property type="protein sequence ID" value="GAG29584.1"/>
    <property type="molecule type" value="Genomic_DNA"/>
</dbReference>
<evidence type="ECO:0000256" key="1">
    <source>
        <dbReference type="SAM" id="Phobius"/>
    </source>
</evidence>
<sequence>MENIDLYYESLKQVYDQIESWPEHKPSFRERFVDWLVGITAVLFALSLIPVFPTILMVVGGQTGLVLGPID</sequence>
<feature type="non-terminal residue" evidence="2">
    <location>
        <position position="71"/>
    </location>
</feature>
<evidence type="ECO:0000313" key="2">
    <source>
        <dbReference type="EMBL" id="GAG29584.1"/>
    </source>
</evidence>
<comment type="caution">
    <text evidence="2">The sequence shown here is derived from an EMBL/GenBank/DDBJ whole genome shotgun (WGS) entry which is preliminary data.</text>
</comment>
<reference evidence="2" key="1">
    <citation type="journal article" date="2014" name="Front. Microbiol.">
        <title>High frequency of phylogenetically diverse reductive dehalogenase-homologous genes in deep subseafloor sedimentary metagenomes.</title>
        <authorList>
            <person name="Kawai M."/>
            <person name="Futagami T."/>
            <person name="Toyoda A."/>
            <person name="Takaki Y."/>
            <person name="Nishi S."/>
            <person name="Hori S."/>
            <person name="Arai W."/>
            <person name="Tsubouchi T."/>
            <person name="Morono Y."/>
            <person name="Uchiyama I."/>
            <person name="Ito T."/>
            <person name="Fujiyama A."/>
            <person name="Inagaki F."/>
            <person name="Takami H."/>
        </authorList>
    </citation>
    <scope>NUCLEOTIDE SEQUENCE</scope>
    <source>
        <strain evidence="2">Expedition CK06-06</strain>
    </source>
</reference>
<name>X0WF53_9ZZZZ</name>
<feature type="transmembrane region" description="Helical" evidence="1">
    <location>
        <begin position="35"/>
        <end position="59"/>
    </location>
</feature>
<accession>X0WF53</accession>
<dbReference type="AlphaFoldDB" id="X0WF53"/>
<keyword evidence="1" id="KW-0472">Membrane</keyword>
<keyword evidence="1" id="KW-1133">Transmembrane helix</keyword>
<organism evidence="2">
    <name type="scientific">marine sediment metagenome</name>
    <dbReference type="NCBI Taxonomy" id="412755"/>
    <lineage>
        <taxon>unclassified sequences</taxon>
        <taxon>metagenomes</taxon>
        <taxon>ecological metagenomes</taxon>
    </lineage>
</organism>
<gene>
    <name evidence="2" type="ORF">S01H1_66264</name>
</gene>
<keyword evidence="1" id="KW-0812">Transmembrane</keyword>